<keyword evidence="1" id="KW-0812">Transmembrane</keyword>
<protein>
    <submittedName>
        <fullName evidence="2">Uncharacterized protein</fullName>
    </submittedName>
</protein>
<dbReference type="AlphaFoldDB" id="A0AA40ESV4"/>
<dbReference type="Proteomes" id="UP001172159">
    <property type="component" value="Unassembled WGS sequence"/>
</dbReference>
<keyword evidence="1" id="KW-1133">Transmembrane helix</keyword>
<gene>
    <name evidence="2" type="ORF">B0T21DRAFT_358717</name>
</gene>
<keyword evidence="1" id="KW-0472">Membrane</keyword>
<dbReference type="EMBL" id="JAUKTV010000002">
    <property type="protein sequence ID" value="KAK0744948.1"/>
    <property type="molecule type" value="Genomic_DNA"/>
</dbReference>
<keyword evidence="3" id="KW-1185">Reference proteome</keyword>
<accession>A0AA40ESV4</accession>
<evidence type="ECO:0000256" key="1">
    <source>
        <dbReference type="SAM" id="Phobius"/>
    </source>
</evidence>
<organism evidence="2 3">
    <name type="scientific">Apiosordaria backusii</name>
    <dbReference type="NCBI Taxonomy" id="314023"/>
    <lineage>
        <taxon>Eukaryota</taxon>
        <taxon>Fungi</taxon>
        <taxon>Dikarya</taxon>
        <taxon>Ascomycota</taxon>
        <taxon>Pezizomycotina</taxon>
        <taxon>Sordariomycetes</taxon>
        <taxon>Sordariomycetidae</taxon>
        <taxon>Sordariales</taxon>
        <taxon>Lasiosphaeriaceae</taxon>
        <taxon>Apiosordaria</taxon>
    </lineage>
</organism>
<evidence type="ECO:0000313" key="2">
    <source>
        <dbReference type="EMBL" id="KAK0744948.1"/>
    </source>
</evidence>
<comment type="caution">
    <text evidence="2">The sequence shown here is derived from an EMBL/GenBank/DDBJ whole genome shotgun (WGS) entry which is preliminary data.</text>
</comment>
<feature type="transmembrane region" description="Helical" evidence="1">
    <location>
        <begin position="12"/>
        <end position="35"/>
    </location>
</feature>
<proteinExistence type="predicted"/>
<name>A0AA40ESV4_9PEZI</name>
<evidence type="ECO:0000313" key="3">
    <source>
        <dbReference type="Proteomes" id="UP001172159"/>
    </source>
</evidence>
<reference evidence="2" key="1">
    <citation type="submission" date="2023-06" db="EMBL/GenBank/DDBJ databases">
        <title>Genome-scale phylogeny and comparative genomics of the fungal order Sordariales.</title>
        <authorList>
            <consortium name="Lawrence Berkeley National Laboratory"/>
            <person name="Hensen N."/>
            <person name="Bonometti L."/>
            <person name="Westerberg I."/>
            <person name="Brannstrom I.O."/>
            <person name="Guillou S."/>
            <person name="Cros-Aarteil S."/>
            <person name="Calhoun S."/>
            <person name="Haridas S."/>
            <person name="Kuo A."/>
            <person name="Mondo S."/>
            <person name="Pangilinan J."/>
            <person name="Riley R."/>
            <person name="Labutti K."/>
            <person name="Andreopoulos B."/>
            <person name="Lipzen A."/>
            <person name="Chen C."/>
            <person name="Yanf M."/>
            <person name="Daum C."/>
            <person name="Ng V."/>
            <person name="Clum A."/>
            <person name="Steindorff A."/>
            <person name="Ohm R."/>
            <person name="Martin F."/>
            <person name="Silar P."/>
            <person name="Natvig D."/>
            <person name="Lalanne C."/>
            <person name="Gautier V."/>
            <person name="Ament-Velasquez S.L."/>
            <person name="Kruys A."/>
            <person name="Hutchinson M.I."/>
            <person name="Powell A.J."/>
            <person name="Barry K."/>
            <person name="Miller A.N."/>
            <person name="Grigoriev I.V."/>
            <person name="Debuchy R."/>
            <person name="Gladieux P."/>
            <person name="Thoren M.H."/>
            <person name="Johannesson H."/>
        </authorList>
    </citation>
    <scope>NUCLEOTIDE SEQUENCE</scope>
    <source>
        <strain evidence="2">CBS 540.89</strain>
    </source>
</reference>
<sequence length="72" mass="7349">MCLRVWRGSSRRWGFLGGLAVLLVSLVVVVGGGGWELAGVAGVADEGPGDETAADSAAAAAASSWRARFFAR</sequence>